<proteinExistence type="inferred from homology"/>
<evidence type="ECO:0000256" key="6">
    <source>
        <dbReference type="ARBA" id="ARBA00006739"/>
    </source>
</evidence>
<dbReference type="GO" id="GO:0004582">
    <property type="term" value="F:dolichyl-phosphate beta-D-mannosyltransferase activity"/>
    <property type="evidence" value="ECO:0007669"/>
    <property type="project" value="UniProtKB-EC"/>
</dbReference>
<dbReference type="Gene3D" id="3.40.630.30">
    <property type="match status" value="1"/>
</dbReference>
<reference evidence="17 18" key="1">
    <citation type="submission" date="2019-08" db="EMBL/GenBank/DDBJ databases">
        <title>Whole genome of Aphis craccivora.</title>
        <authorList>
            <person name="Voronova N.V."/>
            <person name="Shulinski R.S."/>
            <person name="Bandarenka Y.V."/>
            <person name="Zhorov D.G."/>
            <person name="Warner D."/>
        </authorList>
    </citation>
    <scope>NUCLEOTIDE SEQUENCE [LARGE SCALE GENOMIC DNA]</scope>
    <source>
        <strain evidence="17">180601</strain>
        <tissue evidence="17">Whole Body</tissue>
    </source>
</reference>
<keyword evidence="18" id="KW-1185">Reference proteome</keyword>
<evidence type="ECO:0000313" key="17">
    <source>
        <dbReference type="EMBL" id="KAF0773425.1"/>
    </source>
</evidence>
<keyword evidence="14" id="KW-0464">Manganese</keyword>
<dbReference type="Pfam" id="PF13880">
    <property type="entry name" value="Acetyltransf_13"/>
    <property type="match status" value="1"/>
</dbReference>
<comment type="cofactor">
    <cofactor evidence="2">
        <name>Mn(2+)</name>
        <dbReference type="ChEBI" id="CHEBI:29035"/>
    </cofactor>
</comment>
<dbReference type="CDD" id="cd06442">
    <property type="entry name" value="DPM1_like"/>
    <property type="match status" value="1"/>
</dbReference>
<dbReference type="GO" id="GO:0046872">
    <property type="term" value="F:metal ion binding"/>
    <property type="evidence" value="ECO:0007669"/>
    <property type="project" value="UniProtKB-KW"/>
</dbReference>
<evidence type="ECO:0000313" key="18">
    <source>
        <dbReference type="Proteomes" id="UP000478052"/>
    </source>
</evidence>
<keyword evidence="10 17" id="KW-0808">Transferase</keyword>
<evidence type="ECO:0000256" key="13">
    <source>
        <dbReference type="ARBA" id="ARBA00022842"/>
    </source>
</evidence>
<evidence type="ECO:0000256" key="5">
    <source>
        <dbReference type="ARBA" id="ARBA00004922"/>
    </source>
</evidence>
<dbReference type="GO" id="GO:0006506">
    <property type="term" value="P:GPI anchor biosynthetic process"/>
    <property type="evidence" value="ECO:0007669"/>
    <property type="project" value="TreeGrafter"/>
</dbReference>
<protein>
    <recommendedName>
        <fullName evidence="8">Dolichol-phosphate mannosyltransferase subunit 1</fullName>
        <ecNumber evidence="7">2.4.1.83</ecNumber>
    </recommendedName>
</protein>
<dbReference type="EC" id="2.4.1.83" evidence="7"/>
<dbReference type="Pfam" id="PF00535">
    <property type="entry name" value="Glycos_transf_2"/>
    <property type="match status" value="1"/>
</dbReference>
<name>A0A6G0ZQ52_APHCR</name>
<evidence type="ECO:0000256" key="11">
    <source>
        <dbReference type="ARBA" id="ARBA00022723"/>
    </source>
</evidence>
<dbReference type="GO" id="GO:0005789">
    <property type="term" value="C:endoplasmic reticulum membrane"/>
    <property type="evidence" value="ECO:0007669"/>
    <property type="project" value="TreeGrafter"/>
</dbReference>
<dbReference type="InterPro" id="IPR029044">
    <property type="entry name" value="Nucleotide-diphossugar_trans"/>
</dbReference>
<dbReference type="SUPFAM" id="SSF53448">
    <property type="entry name" value="Nucleotide-diphospho-sugar transferases"/>
    <property type="match status" value="1"/>
</dbReference>
<evidence type="ECO:0000256" key="12">
    <source>
        <dbReference type="ARBA" id="ARBA00022824"/>
    </source>
</evidence>
<feature type="domain" description="N-acetyltransferase ESCO acetyl-transferase" evidence="16">
    <location>
        <begin position="806"/>
        <end position="858"/>
    </location>
</feature>
<evidence type="ECO:0000256" key="9">
    <source>
        <dbReference type="ARBA" id="ARBA00022676"/>
    </source>
</evidence>
<dbReference type="FunFam" id="3.90.550.10:FF:000036">
    <property type="entry name" value="Dolichol-phosphate mannosyltransferase subunit 1"/>
    <property type="match status" value="1"/>
</dbReference>
<evidence type="ECO:0000256" key="7">
    <source>
        <dbReference type="ARBA" id="ARBA00012704"/>
    </source>
</evidence>
<evidence type="ECO:0000256" key="2">
    <source>
        <dbReference type="ARBA" id="ARBA00001936"/>
    </source>
</evidence>
<dbReference type="EMBL" id="VUJU01000062">
    <property type="protein sequence ID" value="KAF0773425.1"/>
    <property type="molecule type" value="Genomic_DNA"/>
</dbReference>
<evidence type="ECO:0000256" key="3">
    <source>
        <dbReference type="ARBA" id="ARBA00001946"/>
    </source>
</evidence>
<evidence type="ECO:0000256" key="4">
    <source>
        <dbReference type="ARBA" id="ARBA00004240"/>
    </source>
</evidence>
<feature type="domain" description="Glycosyltransferase 2-like" evidence="15">
    <location>
        <begin position="892"/>
        <end position="1034"/>
    </location>
</feature>
<dbReference type="InterPro" id="IPR001173">
    <property type="entry name" value="Glyco_trans_2-like"/>
</dbReference>
<accession>A0A6G0ZQ52</accession>
<sequence length="1097" mass="126339">MPLKYSILLPTYNEKENLPVIVYLIHKYLENSIKTKTKTRNSQKYETLDHPTSAIDYYSFSSDTSEVYFTDSEGSKLLIIPKKKKYIHSSPTSDLDTDYCKVTNNLPLATSSPLHNNNNNINHKDYSKKTYKKVSNKHKLSNNNIKLKPSKVNKCHKNSDKTISLNTVCSTGTPNLLNETTLMKYKSQYLISQNQEKKQDHTTFNSRKQVSQKKMNEVTNILYTNESQITSQKPSCSINKSLSSENKSNAFQLNFLSNQTVNTIQNRKYSSCNKIDVNKTFNKNTSIIFKNLQMIDNTKNTKFDDSYLNDDDLSDIFQMELSLKMFSGSIVPYLNSMKHEILHIINKYMYKLDKQFIERFKHVNDIIKNIHNVMKLRIHNSTDLLLNNKKYSTIPFIDVDLNNLNLLKNKLEYVKKLEPVKFTLFNSILFDQKDKSIKKISVENKFLEFNSSKNLKSFKSVTDNNNDVIALTNTAALDSFNCIRDLNKSNPLLYSVNDCIDINESSKRQFLENCSLISINELPRYEISENVTQDINYSYNELHIDKFVPTNKTFSSNFEVANNNDIPVKINENRYWLRNNRKTTKQFIAPFKRTSKKLSKKTSIKSNYNDIFVCKGTGKKKVILQYKINSILKANSDDLMKKMCPEIKNKKFNNDKQNTTVFDVSNLKPKKVEKPCQCGIFPSQVPSFWTDSMHKSLHKNLHKLQFKSQIPVYIANKINDNGLLFNIIKVTNNCDDINLRFTLKNIKHFINLEIDFSKKSINNNVNHSIFLAVNPEFKIIGYLEIEPLTNACIYQNNQLSKKLIAVKFGVSKVWVMVKYRNNGVATKLLKQFCDEEHLKTNDIAFSFHGNHGISFIKKLRLGGGLAERFNTSIFDLNPGHGQHLSLGKSREIEYEIIIIDDGSPDGTLEVAKQLETIYGKDKILLRPRVKKLGLGTAYIHGMKHATGDFIIIMDADLSHHPKFILDFIRKQAEQDYDVVTGSRYIGNGGVSGWDFKRKLVSRGANFVSQILLRPKISDLTGSFRLYKKPVLEKLIESCISKGYVFQMEMMVRARQLNYTIGEIPITFVDRVYGESKLGGSEIFHSRQASADIPFIFR</sequence>
<comment type="pathway">
    <text evidence="5">Protein modification; protein glycosylation.</text>
</comment>
<keyword evidence="13" id="KW-0460">Magnesium</keyword>
<dbReference type="Proteomes" id="UP000478052">
    <property type="component" value="Unassembled WGS sequence"/>
</dbReference>
<keyword evidence="11" id="KW-0479">Metal-binding</keyword>
<evidence type="ECO:0000256" key="10">
    <source>
        <dbReference type="ARBA" id="ARBA00022679"/>
    </source>
</evidence>
<dbReference type="PANTHER" id="PTHR43398:SF1">
    <property type="entry name" value="DOLICHOL-PHOSPHATE MANNOSYLTRANSFERASE SUBUNIT 1"/>
    <property type="match status" value="1"/>
</dbReference>
<feature type="non-terminal residue" evidence="17">
    <location>
        <position position="1097"/>
    </location>
</feature>
<dbReference type="GO" id="GO:0035269">
    <property type="term" value="P:protein O-linked glycosylation via mannose"/>
    <property type="evidence" value="ECO:0007669"/>
    <property type="project" value="TreeGrafter"/>
</dbReference>
<evidence type="ECO:0000256" key="1">
    <source>
        <dbReference type="ARBA" id="ARBA00001913"/>
    </source>
</evidence>
<keyword evidence="9 17" id="KW-0328">Glycosyltransferase</keyword>
<dbReference type="AlphaFoldDB" id="A0A6G0ZQ52"/>
<evidence type="ECO:0000256" key="8">
    <source>
        <dbReference type="ARBA" id="ARBA00014858"/>
    </source>
</evidence>
<dbReference type="Gene3D" id="3.90.550.10">
    <property type="entry name" value="Spore Coat Polysaccharide Biosynthesis Protein SpsA, Chain A"/>
    <property type="match status" value="1"/>
</dbReference>
<dbReference type="InterPro" id="IPR039528">
    <property type="entry name" value="DPM1-like"/>
</dbReference>
<dbReference type="OrthoDB" id="2603at2759"/>
<evidence type="ECO:0000259" key="16">
    <source>
        <dbReference type="Pfam" id="PF13880"/>
    </source>
</evidence>
<evidence type="ECO:0000256" key="14">
    <source>
        <dbReference type="ARBA" id="ARBA00023211"/>
    </source>
</evidence>
<gene>
    <name evidence="17" type="ORF">FWK35_00006065</name>
</gene>
<dbReference type="GO" id="GO:0006488">
    <property type="term" value="P:dolichol-linked oligosaccharide biosynthetic process"/>
    <property type="evidence" value="ECO:0007669"/>
    <property type="project" value="TreeGrafter"/>
</dbReference>
<comment type="cofactor">
    <cofactor evidence="1">
        <name>Ca(2+)</name>
        <dbReference type="ChEBI" id="CHEBI:29108"/>
    </cofactor>
</comment>
<dbReference type="PANTHER" id="PTHR43398">
    <property type="entry name" value="DOLICHOL-PHOSPHATE MANNOSYLTRANSFERASE SUBUNIT 1"/>
    <property type="match status" value="1"/>
</dbReference>
<organism evidence="17 18">
    <name type="scientific">Aphis craccivora</name>
    <name type="common">Cowpea aphid</name>
    <dbReference type="NCBI Taxonomy" id="307492"/>
    <lineage>
        <taxon>Eukaryota</taxon>
        <taxon>Metazoa</taxon>
        <taxon>Ecdysozoa</taxon>
        <taxon>Arthropoda</taxon>
        <taxon>Hexapoda</taxon>
        <taxon>Insecta</taxon>
        <taxon>Pterygota</taxon>
        <taxon>Neoptera</taxon>
        <taxon>Paraneoptera</taxon>
        <taxon>Hemiptera</taxon>
        <taxon>Sternorrhyncha</taxon>
        <taxon>Aphidomorpha</taxon>
        <taxon>Aphidoidea</taxon>
        <taxon>Aphididae</taxon>
        <taxon>Aphidini</taxon>
        <taxon>Aphis</taxon>
        <taxon>Aphis</taxon>
    </lineage>
</organism>
<keyword evidence="12" id="KW-0256">Endoplasmic reticulum</keyword>
<comment type="cofactor">
    <cofactor evidence="3">
        <name>Mg(2+)</name>
        <dbReference type="ChEBI" id="CHEBI:18420"/>
    </cofactor>
</comment>
<comment type="subcellular location">
    <subcellularLocation>
        <location evidence="4">Endoplasmic reticulum</location>
    </subcellularLocation>
</comment>
<evidence type="ECO:0000259" key="15">
    <source>
        <dbReference type="Pfam" id="PF00535"/>
    </source>
</evidence>
<comment type="similarity">
    <text evidence="6">Belongs to the glycosyltransferase 2 family.</text>
</comment>
<comment type="caution">
    <text evidence="17">The sequence shown here is derived from an EMBL/GenBank/DDBJ whole genome shotgun (WGS) entry which is preliminary data.</text>
</comment>
<dbReference type="InterPro" id="IPR028009">
    <property type="entry name" value="ESCO_Acetyltransf_dom"/>
</dbReference>